<dbReference type="EMBL" id="EAAA01001611">
    <property type="status" value="NOT_ANNOTATED_CDS"/>
    <property type="molecule type" value="Genomic_DNA"/>
</dbReference>
<keyword evidence="3" id="KW-1133">Transmembrane helix</keyword>
<dbReference type="RefSeq" id="XP_026689771.1">
    <property type="nucleotide sequence ID" value="XM_026833970.1"/>
</dbReference>
<dbReference type="InterPro" id="IPR000859">
    <property type="entry name" value="CUB_dom"/>
</dbReference>
<feature type="signal peptide" evidence="4">
    <location>
        <begin position="1"/>
        <end position="25"/>
    </location>
</feature>
<accession>A0A1W5B2K3</accession>
<evidence type="ECO:0000256" key="4">
    <source>
        <dbReference type="SAM" id="SignalP"/>
    </source>
</evidence>
<dbReference type="Ensembl" id="ENSCINT00000022622.2">
    <property type="protein sequence ID" value="ENSCINP00000022376.2"/>
    <property type="gene ID" value="ENSCING00000011795.2"/>
</dbReference>
<evidence type="ECO:0000256" key="3">
    <source>
        <dbReference type="SAM" id="Phobius"/>
    </source>
</evidence>
<evidence type="ECO:0000256" key="2">
    <source>
        <dbReference type="PROSITE-ProRule" id="PRU00059"/>
    </source>
</evidence>
<reference evidence="7" key="1">
    <citation type="journal article" date="2002" name="Science">
        <title>The draft genome of Ciona intestinalis: insights into chordate and vertebrate origins.</title>
        <authorList>
            <person name="Dehal P."/>
            <person name="Satou Y."/>
            <person name="Campbell R.K."/>
            <person name="Chapman J."/>
            <person name="Degnan B."/>
            <person name="De Tomaso A."/>
            <person name="Davidson B."/>
            <person name="Di Gregorio A."/>
            <person name="Gelpke M."/>
            <person name="Goodstein D.M."/>
            <person name="Harafuji N."/>
            <person name="Hastings K.E."/>
            <person name="Ho I."/>
            <person name="Hotta K."/>
            <person name="Huang W."/>
            <person name="Kawashima T."/>
            <person name="Lemaire P."/>
            <person name="Martinez D."/>
            <person name="Meinertzhagen I.A."/>
            <person name="Necula S."/>
            <person name="Nonaka M."/>
            <person name="Putnam N."/>
            <person name="Rash S."/>
            <person name="Saiga H."/>
            <person name="Satake M."/>
            <person name="Terry A."/>
            <person name="Yamada L."/>
            <person name="Wang H.G."/>
            <person name="Awazu S."/>
            <person name="Azumi K."/>
            <person name="Boore J."/>
            <person name="Branno M."/>
            <person name="Chin-Bow S."/>
            <person name="DeSantis R."/>
            <person name="Doyle S."/>
            <person name="Francino P."/>
            <person name="Keys D.N."/>
            <person name="Haga S."/>
            <person name="Hayashi H."/>
            <person name="Hino K."/>
            <person name="Imai K.S."/>
            <person name="Inaba K."/>
            <person name="Kano S."/>
            <person name="Kobayashi K."/>
            <person name="Kobayashi M."/>
            <person name="Lee B.I."/>
            <person name="Makabe K.W."/>
            <person name="Manohar C."/>
            <person name="Matassi G."/>
            <person name="Medina M."/>
            <person name="Mochizuki Y."/>
            <person name="Mount S."/>
            <person name="Morishita T."/>
            <person name="Miura S."/>
            <person name="Nakayama A."/>
            <person name="Nishizaka S."/>
            <person name="Nomoto H."/>
            <person name="Ohta F."/>
            <person name="Oishi K."/>
            <person name="Rigoutsos I."/>
            <person name="Sano M."/>
            <person name="Sasaki A."/>
            <person name="Sasakura Y."/>
            <person name="Shoguchi E."/>
            <person name="Shin-i T."/>
            <person name="Spagnuolo A."/>
            <person name="Stainier D."/>
            <person name="Suzuki M.M."/>
            <person name="Tassy O."/>
            <person name="Takatori N."/>
            <person name="Tokuoka M."/>
            <person name="Yagi K."/>
            <person name="Yoshizaki F."/>
            <person name="Wada S."/>
            <person name="Zhang C."/>
            <person name="Hyatt P.D."/>
            <person name="Larimer F."/>
            <person name="Detter C."/>
            <person name="Doggett N."/>
            <person name="Glavina T."/>
            <person name="Hawkins T."/>
            <person name="Richardson P."/>
            <person name="Lucas S."/>
            <person name="Kohara Y."/>
            <person name="Levine M."/>
            <person name="Satoh N."/>
            <person name="Rokhsar D.S."/>
        </authorList>
    </citation>
    <scope>NUCLEOTIDE SEQUENCE [LARGE SCALE GENOMIC DNA]</scope>
</reference>
<name>A0A1W5B2K3_CIOIN</name>
<feature type="transmembrane region" description="Helical" evidence="3">
    <location>
        <begin position="202"/>
        <end position="223"/>
    </location>
</feature>
<accession>F6SLW7</accession>
<keyword evidence="4" id="KW-0732">Signal</keyword>
<evidence type="ECO:0000259" key="5">
    <source>
        <dbReference type="PROSITE" id="PS01180"/>
    </source>
</evidence>
<protein>
    <submittedName>
        <fullName evidence="6">Uncharacterized LOC100184052</fullName>
    </submittedName>
</protein>
<proteinExistence type="predicted"/>
<gene>
    <name evidence="6" type="primary">LOC100184052</name>
</gene>
<dbReference type="InParanoid" id="A0A1W5B2K3"/>
<dbReference type="Gene3D" id="2.60.120.290">
    <property type="entry name" value="Spermadhesin, CUB domain"/>
    <property type="match status" value="1"/>
</dbReference>
<dbReference type="GeneID" id="100184052"/>
<keyword evidence="3" id="KW-0472">Membrane</keyword>
<evidence type="ECO:0000313" key="7">
    <source>
        <dbReference type="Proteomes" id="UP000008144"/>
    </source>
</evidence>
<dbReference type="AlphaFoldDB" id="A0A1W5B2K3"/>
<comment type="caution">
    <text evidence="2">Lacks conserved residue(s) required for the propagation of feature annotation.</text>
</comment>
<keyword evidence="1" id="KW-1015">Disulfide bond</keyword>
<reference evidence="6" key="4">
    <citation type="submission" date="2025-09" db="UniProtKB">
        <authorList>
            <consortium name="Ensembl"/>
        </authorList>
    </citation>
    <scope>IDENTIFICATION</scope>
</reference>
<dbReference type="InterPro" id="IPR035914">
    <property type="entry name" value="Sperma_CUB_dom_sf"/>
</dbReference>
<feature type="domain" description="CUB" evidence="5">
    <location>
        <begin position="29"/>
        <end position="160"/>
    </location>
</feature>
<dbReference type="Proteomes" id="UP000008144">
    <property type="component" value="Chromosome 3"/>
</dbReference>
<reference evidence="6" key="2">
    <citation type="journal article" date="2008" name="Genome Biol.">
        <title>Improved genome assembly and evidence-based global gene model set for the chordate Ciona intestinalis: new insight into intron and operon populations.</title>
        <authorList>
            <person name="Satou Y."/>
            <person name="Mineta K."/>
            <person name="Ogasawara M."/>
            <person name="Sasakura Y."/>
            <person name="Shoguchi E."/>
            <person name="Ueno K."/>
            <person name="Yamada L."/>
            <person name="Matsumoto J."/>
            <person name="Wasserscheid J."/>
            <person name="Dewar K."/>
            <person name="Wiley G.B."/>
            <person name="Macmil S.L."/>
            <person name="Roe B.A."/>
            <person name="Zeller R.W."/>
            <person name="Hastings K.E."/>
            <person name="Lemaire P."/>
            <person name="Lindquist E."/>
            <person name="Endo T."/>
            <person name="Hotta K."/>
            <person name="Inaba K."/>
        </authorList>
    </citation>
    <scope>NUCLEOTIDE SEQUENCE [LARGE SCALE GENOMIC DNA]</scope>
    <source>
        <strain evidence="6">wild type</strain>
    </source>
</reference>
<feature type="chain" id="PRO_5014069090" evidence="4">
    <location>
        <begin position="26"/>
        <end position="354"/>
    </location>
</feature>
<sequence length="354" mass="39841">MVNQQSDLFRLFSILMVFVLTQVNGQHRCNLSNVDLQLSGDQGVIRSPMLPNGKYPSLQSCSWQSSATVLLVFTSIDVIQMSSGLCEDYVEIGSFRMCGYEPINKCFLLQQSGNTGCLESARKHCSHQVLPVSYRHGEVLKFYSNARNEGSGFVMNYTVLKCDRPMVTTIEDTTHKTDKTTQASTTQLPAAVRGNRSFPLSLLLLVILACVILLTSIVLGCIYHRRKTRDFEHTYFDTTQPTMTSNTDVPTQSVRFNTLHEEVTSNGEATQIEDIETATNFYEEIRDKEANARLEEDEVYFHTITQQHVVYDPVASDQIESTTNRVPSDGLNDTENRILVANILYNDSDLSENT</sequence>
<reference evidence="6" key="3">
    <citation type="submission" date="2025-08" db="UniProtKB">
        <authorList>
            <consortium name="Ensembl"/>
        </authorList>
    </citation>
    <scope>IDENTIFICATION</scope>
</reference>
<organism evidence="6 7">
    <name type="scientific">Ciona intestinalis</name>
    <name type="common">Transparent sea squirt</name>
    <name type="synonym">Ascidia intestinalis</name>
    <dbReference type="NCBI Taxonomy" id="7719"/>
    <lineage>
        <taxon>Eukaryota</taxon>
        <taxon>Metazoa</taxon>
        <taxon>Chordata</taxon>
        <taxon>Tunicata</taxon>
        <taxon>Ascidiacea</taxon>
        <taxon>Phlebobranchia</taxon>
        <taxon>Cionidae</taxon>
        <taxon>Ciona</taxon>
    </lineage>
</organism>
<evidence type="ECO:0000256" key="1">
    <source>
        <dbReference type="ARBA" id="ARBA00023157"/>
    </source>
</evidence>
<dbReference type="PROSITE" id="PS01180">
    <property type="entry name" value="CUB"/>
    <property type="match status" value="1"/>
</dbReference>
<dbReference type="SUPFAM" id="SSF49854">
    <property type="entry name" value="Spermadhesin, CUB domain"/>
    <property type="match status" value="1"/>
</dbReference>
<evidence type="ECO:0000313" key="6">
    <source>
        <dbReference type="Ensembl" id="ENSCINP00000022376.2"/>
    </source>
</evidence>
<dbReference type="KEGG" id="cin:100184052"/>
<keyword evidence="7" id="KW-1185">Reference proteome</keyword>
<keyword evidence="3" id="KW-0812">Transmembrane</keyword>